<evidence type="ECO:0000313" key="4">
    <source>
        <dbReference type="Proteomes" id="UP000187941"/>
    </source>
</evidence>
<dbReference type="Proteomes" id="UP000187941">
    <property type="component" value="Chromosome"/>
</dbReference>
<dbReference type="InterPro" id="IPR024467">
    <property type="entry name" value="Xre/MbcA/ParS-like_toxin-bd"/>
</dbReference>
<protein>
    <submittedName>
        <fullName evidence="3">Uncharacterized protein</fullName>
    </submittedName>
</protein>
<proteinExistence type="predicted"/>
<accession>A0A1P9WTE3</accession>
<organism evidence="3 4">
    <name type="scientific">Spirosoma montaniterrae</name>
    <dbReference type="NCBI Taxonomy" id="1178516"/>
    <lineage>
        <taxon>Bacteria</taxon>
        <taxon>Pseudomonadati</taxon>
        <taxon>Bacteroidota</taxon>
        <taxon>Cytophagia</taxon>
        <taxon>Cytophagales</taxon>
        <taxon>Cytophagaceae</taxon>
        <taxon>Spirosoma</taxon>
    </lineage>
</organism>
<sequence>MNVPISRIVAALGGEQLINHRVRQEFDLMDVAIEGLPIASVAYLQNNFGFTNKEMSHILAISESTYQRRVRAKTRLTQDESEKAISLAEVYEKGMEVFQNKEDLDDWLTAKIPSLQNRRPITLLGSMLGRKQVMNVLNAILHGIYL</sequence>
<reference evidence="3 4" key="1">
    <citation type="submission" date="2016-01" db="EMBL/GenBank/DDBJ databases">
        <authorList>
            <person name="Oliw E.H."/>
        </authorList>
    </citation>
    <scope>NUCLEOTIDE SEQUENCE [LARGE SCALE GENOMIC DNA]</scope>
    <source>
        <strain evidence="3 4">DY10</strain>
    </source>
</reference>
<dbReference type="EMBL" id="CP014263">
    <property type="protein sequence ID" value="AQG78603.1"/>
    <property type="molecule type" value="Genomic_DNA"/>
</dbReference>
<dbReference type="STRING" id="1178516.AWR27_04155"/>
<dbReference type="InterPro" id="IPR046847">
    <property type="entry name" value="Xre-like_HTH"/>
</dbReference>
<dbReference type="AlphaFoldDB" id="A0A1P9WTE3"/>
<feature type="domain" description="Antitoxin Xre-like helix-turn-helix" evidence="2">
    <location>
        <begin position="28"/>
        <end position="88"/>
    </location>
</feature>
<gene>
    <name evidence="3" type="ORF">AWR27_04155</name>
</gene>
<dbReference type="RefSeq" id="WP_077130041.1">
    <property type="nucleotide sequence ID" value="NZ_CP014263.1"/>
</dbReference>
<dbReference type="InterPro" id="IPR011979">
    <property type="entry name" value="Antitox_Xre"/>
</dbReference>
<evidence type="ECO:0000259" key="2">
    <source>
        <dbReference type="Pfam" id="PF20432"/>
    </source>
</evidence>
<dbReference type="NCBIfam" id="TIGR02293">
    <property type="entry name" value="TAS_TIGR02293"/>
    <property type="match status" value="1"/>
</dbReference>
<dbReference type="OrthoDB" id="5770459at2"/>
<dbReference type="GO" id="GO:0003677">
    <property type="term" value="F:DNA binding"/>
    <property type="evidence" value="ECO:0007669"/>
    <property type="project" value="InterPro"/>
</dbReference>
<dbReference type="KEGG" id="smon:AWR27_04155"/>
<evidence type="ECO:0000313" key="3">
    <source>
        <dbReference type="EMBL" id="AQG78603.1"/>
    </source>
</evidence>
<evidence type="ECO:0000259" key="1">
    <source>
        <dbReference type="Pfam" id="PF09722"/>
    </source>
</evidence>
<feature type="domain" description="Antitoxin Xre/MbcA/ParS-like toxin-binding" evidence="1">
    <location>
        <begin position="95"/>
        <end position="143"/>
    </location>
</feature>
<keyword evidence="4" id="KW-1185">Reference proteome</keyword>
<name>A0A1P9WTE3_9BACT</name>
<dbReference type="Pfam" id="PF09722">
    <property type="entry name" value="Xre_MbcA_ParS_C"/>
    <property type="match status" value="1"/>
</dbReference>
<dbReference type="Pfam" id="PF20432">
    <property type="entry name" value="Xre-like-HTH"/>
    <property type="match status" value="1"/>
</dbReference>